<accession>A0A9N9JSD6</accession>
<organism evidence="1 2">
    <name type="scientific">Dentiscutata erythropus</name>
    <dbReference type="NCBI Taxonomy" id="1348616"/>
    <lineage>
        <taxon>Eukaryota</taxon>
        <taxon>Fungi</taxon>
        <taxon>Fungi incertae sedis</taxon>
        <taxon>Mucoromycota</taxon>
        <taxon>Glomeromycotina</taxon>
        <taxon>Glomeromycetes</taxon>
        <taxon>Diversisporales</taxon>
        <taxon>Gigasporaceae</taxon>
        <taxon>Dentiscutata</taxon>
    </lineage>
</organism>
<dbReference type="EMBL" id="CAJVPY010030066">
    <property type="protein sequence ID" value="CAG8794972.1"/>
    <property type="molecule type" value="Genomic_DNA"/>
</dbReference>
<evidence type="ECO:0000313" key="1">
    <source>
        <dbReference type="EMBL" id="CAG8794972.1"/>
    </source>
</evidence>
<evidence type="ECO:0000313" key="2">
    <source>
        <dbReference type="Proteomes" id="UP000789405"/>
    </source>
</evidence>
<protein>
    <submittedName>
        <fullName evidence="1">4372_t:CDS:1</fullName>
    </submittedName>
</protein>
<proteinExistence type="predicted"/>
<name>A0A9N9JSD6_9GLOM</name>
<dbReference type="Proteomes" id="UP000789405">
    <property type="component" value="Unassembled WGS sequence"/>
</dbReference>
<sequence>SLPEDRTASKRLSKNVSNIYPNKRYKLFVLITTTIDTNTQ</sequence>
<gene>
    <name evidence="1" type="ORF">DERYTH_LOCUS22175</name>
</gene>
<feature type="non-terminal residue" evidence="1">
    <location>
        <position position="40"/>
    </location>
</feature>
<feature type="non-terminal residue" evidence="1">
    <location>
        <position position="1"/>
    </location>
</feature>
<dbReference type="AlphaFoldDB" id="A0A9N9JSD6"/>
<keyword evidence="2" id="KW-1185">Reference proteome</keyword>
<reference evidence="1" key="1">
    <citation type="submission" date="2021-06" db="EMBL/GenBank/DDBJ databases">
        <authorList>
            <person name="Kallberg Y."/>
            <person name="Tangrot J."/>
            <person name="Rosling A."/>
        </authorList>
    </citation>
    <scope>NUCLEOTIDE SEQUENCE</scope>
    <source>
        <strain evidence="1">MA453B</strain>
    </source>
</reference>
<comment type="caution">
    <text evidence="1">The sequence shown here is derived from an EMBL/GenBank/DDBJ whole genome shotgun (WGS) entry which is preliminary data.</text>
</comment>